<dbReference type="EMBL" id="FNED01000021">
    <property type="protein sequence ID" value="SDJ57155.1"/>
    <property type="molecule type" value="Genomic_DNA"/>
</dbReference>
<keyword evidence="8 12" id="KW-0472">Membrane</keyword>
<dbReference type="HAMAP" id="MF_00287">
    <property type="entry name" value="BdbC"/>
    <property type="match status" value="1"/>
</dbReference>
<dbReference type="Pfam" id="PF02600">
    <property type="entry name" value="DsbB"/>
    <property type="match status" value="1"/>
</dbReference>
<keyword evidence="11" id="KW-0676">Redox-active center</keyword>
<dbReference type="Gene3D" id="1.20.1550.10">
    <property type="entry name" value="DsbB-like"/>
    <property type="match status" value="1"/>
</dbReference>
<feature type="transmembrane region" description="Helical" evidence="12">
    <location>
        <begin position="69"/>
        <end position="86"/>
    </location>
</feature>
<evidence type="ECO:0000313" key="16">
    <source>
        <dbReference type="Proteomes" id="UP000182836"/>
    </source>
</evidence>
<sequence>MMNRNGIRTYALYFAWIVSLIATLGSLYFSEVKGFIPCNLCWFQRICMYPQSVILGIAAYHNDLRVKRYILPLSVIGAAISLFHYLEQKLPFLSEVAKVCTSGVPCTTTYMNWFGFITIPFLALIAFGLIIFFMVITKTDDENA</sequence>
<dbReference type="SUPFAM" id="SSF158442">
    <property type="entry name" value="DsbB-like"/>
    <property type="match status" value="1"/>
</dbReference>
<proteinExistence type="inferred from homology"/>
<dbReference type="EMBL" id="LGUG01000004">
    <property type="protein sequence ID" value="KON96871.1"/>
    <property type="molecule type" value="Genomic_DNA"/>
</dbReference>
<evidence type="ECO:0000256" key="1">
    <source>
        <dbReference type="ARBA" id="ARBA00004141"/>
    </source>
</evidence>
<dbReference type="RefSeq" id="WP_043065233.1">
    <property type="nucleotide sequence ID" value="NZ_BJOA01000072.1"/>
</dbReference>
<feature type="transmembrane region" description="Helical" evidence="12">
    <location>
        <begin position="12"/>
        <end position="30"/>
    </location>
</feature>
<accession>A0A0D1UX35</accession>
<keyword evidence="3" id="KW-0813">Transport</keyword>
<dbReference type="GO" id="GO:0015035">
    <property type="term" value="F:protein-disulfide reductase activity"/>
    <property type="evidence" value="ECO:0007669"/>
    <property type="project" value="InterPro"/>
</dbReference>
<comment type="subcellular location">
    <subcellularLocation>
        <location evidence="1">Membrane</location>
        <topology evidence="1">Multi-pass membrane protein</topology>
    </subcellularLocation>
</comment>
<evidence type="ECO:0000256" key="12">
    <source>
        <dbReference type="SAM" id="Phobius"/>
    </source>
</evidence>
<reference evidence="13 15" key="1">
    <citation type="submission" date="2015-07" db="EMBL/GenBank/DDBJ databases">
        <title>Fjat-14205 dsm 2895.</title>
        <authorList>
            <person name="Liu B."/>
            <person name="Wang J."/>
            <person name="Zhu Y."/>
            <person name="Liu G."/>
            <person name="Chen Q."/>
            <person name="Chen Z."/>
            <person name="Lan J."/>
            <person name="Che J."/>
            <person name="Ge C."/>
            <person name="Shi H."/>
            <person name="Pan Z."/>
            <person name="Liu X."/>
        </authorList>
    </citation>
    <scope>NUCLEOTIDE SEQUENCE [LARGE SCALE GENOMIC DNA]</scope>
    <source>
        <strain evidence="13 15">DSM 2895</strain>
    </source>
</reference>
<evidence type="ECO:0000313" key="14">
    <source>
        <dbReference type="EMBL" id="SDJ57155.1"/>
    </source>
</evidence>
<dbReference type="PIRSF" id="PIRSF036659">
    <property type="entry name" value="BdbC"/>
    <property type="match status" value="1"/>
</dbReference>
<dbReference type="GO" id="GO:0016020">
    <property type="term" value="C:membrane"/>
    <property type="evidence" value="ECO:0007669"/>
    <property type="project" value="UniProtKB-SubCell"/>
</dbReference>
<keyword evidence="9" id="KW-1015">Disulfide bond</keyword>
<reference evidence="14 16" key="2">
    <citation type="submission" date="2016-10" db="EMBL/GenBank/DDBJ databases">
        <authorList>
            <person name="de Groot N.N."/>
        </authorList>
    </citation>
    <scope>NUCLEOTIDE SEQUENCE [LARGE SCALE GENOMIC DNA]</scope>
    <source>
        <strain evidence="14 16">DSM 2895</strain>
    </source>
</reference>
<evidence type="ECO:0000256" key="6">
    <source>
        <dbReference type="ARBA" id="ARBA00022989"/>
    </source>
</evidence>
<keyword evidence="5" id="KW-0249">Electron transport</keyword>
<evidence type="ECO:0000313" key="13">
    <source>
        <dbReference type="EMBL" id="KON96871.1"/>
    </source>
</evidence>
<evidence type="ECO:0000256" key="9">
    <source>
        <dbReference type="ARBA" id="ARBA00023157"/>
    </source>
</evidence>
<evidence type="ECO:0000256" key="8">
    <source>
        <dbReference type="ARBA" id="ARBA00023136"/>
    </source>
</evidence>
<evidence type="ECO:0000256" key="2">
    <source>
        <dbReference type="ARBA" id="ARBA00007602"/>
    </source>
</evidence>
<gene>
    <name evidence="13" type="ORF">AF333_16680</name>
    <name evidence="14" type="ORF">SAMN04487909_12122</name>
</gene>
<evidence type="ECO:0000256" key="5">
    <source>
        <dbReference type="ARBA" id="ARBA00022982"/>
    </source>
</evidence>
<evidence type="ECO:0000256" key="10">
    <source>
        <dbReference type="ARBA" id="ARBA00023186"/>
    </source>
</evidence>
<protein>
    <submittedName>
        <fullName evidence="14">Disulfide bond formation protein DsbB</fullName>
    </submittedName>
</protein>
<keyword evidence="10" id="KW-0143">Chaperone</keyword>
<evidence type="ECO:0000256" key="4">
    <source>
        <dbReference type="ARBA" id="ARBA00022692"/>
    </source>
</evidence>
<organism evidence="13 15">
    <name type="scientific">Aneurinibacillus migulanus</name>
    <name type="common">Bacillus migulanus</name>
    <dbReference type="NCBI Taxonomy" id="47500"/>
    <lineage>
        <taxon>Bacteria</taxon>
        <taxon>Bacillati</taxon>
        <taxon>Bacillota</taxon>
        <taxon>Bacilli</taxon>
        <taxon>Bacillales</taxon>
        <taxon>Paenibacillaceae</taxon>
        <taxon>Aneurinibacillus group</taxon>
        <taxon>Aneurinibacillus</taxon>
    </lineage>
</organism>
<feature type="transmembrane region" description="Helical" evidence="12">
    <location>
        <begin position="42"/>
        <end position="60"/>
    </location>
</feature>
<feature type="transmembrane region" description="Helical" evidence="12">
    <location>
        <begin position="113"/>
        <end position="136"/>
    </location>
</feature>
<keyword evidence="4 12" id="KW-0812">Transmembrane</keyword>
<keyword evidence="15" id="KW-1185">Reference proteome</keyword>
<evidence type="ECO:0000313" key="15">
    <source>
        <dbReference type="Proteomes" id="UP000037269"/>
    </source>
</evidence>
<comment type="similarity">
    <text evidence="2">Belongs to the DsbB family. BdbC subfamily.</text>
</comment>
<keyword evidence="7" id="KW-0560">Oxidoreductase</keyword>
<dbReference type="Proteomes" id="UP000182836">
    <property type="component" value="Unassembled WGS sequence"/>
</dbReference>
<name>A0A0D1UX35_ANEMI</name>
<dbReference type="InterPro" id="IPR003752">
    <property type="entry name" value="DiS_bond_form_DsbB/BdbC"/>
</dbReference>
<dbReference type="Proteomes" id="UP000037269">
    <property type="component" value="Unassembled WGS sequence"/>
</dbReference>
<evidence type="ECO:0000256" key="11">
    <source>
        <dbReference type="ARBA" id="ARBA00023284"/>
    </source>
</evidence>
<dbReference type="STRING" id="47500.AF333_16680"/>
<evidence type="ECO:0000256" key="3">
    <source>
        <dbReference type="ARBA" id="ARBA00022448"/>
    </source>
</evidence>
<keyword evidence="6 12" id="KW-1133">Transmembrane helix</keyword>
<evidence type="ECO:0000256" key="7">
    <source>
        <dbReference type="ARBA" id="ARBA00023002"/>
    </source>
</evidence>
<dbReference type="GO" id="GO:0006457">
    <property type="term" value="P:protein folding"/>
    <property type="evidence" value="ECO:0007669"/>
    <property type="project" value="InterPro"/>
</dbReference>
<dbReference type="AlphaFoldDB" id="A0A0D1UX35"/>
<dbReference type="PANTHER" id="PTHR43469">
    <property type="entry name" value="DISULFIDE FORMATION PROTEIN-RELATED"/>
    <property type="match status" value="1"/>
</dbReference>
<dbReference type="PANTHER" id="PTHR43469:SF1">
    <property type="entry name" value="SPBETA PROPHAGE-DERIVED DISULFIDE BOND FORMATION PROTEIN B"/>
    <property type="match status" value="1"/>
</dbReference>
<dbReference type="NCBIfam" id="NF002849">
    <property type="entry name" value="PRK03113.1"/>
    <property type="match status" value="1"/>
</dbReference>
<dbReference type="InterPro" id="IPR023380">
    <property type="entry name" value="DsbB-like_sf"/>
</dbReference>
<dbReference type="InterPro" id="IPR012187">
    <property type="entry name" value="Disulphide_bond_form_BdbC"/>
</dbReference>
<dbReference type="PATRIC" id="fig|47500.12.peg.6892"/>